<keyword evidence="6 9" id="KW-0811">Translocation</keyword>
<evidence type="ECO:0000313" key="10">
    <source>
        <dbReference type="EMBL" id="PXF49419.1"/>
    </source>
</evidence>
<comment type="function">
    <text evidence="9">Functions as a component of the nuclear pore complex (NPC).</text>
</comment>
<dbReference type="AlphaFoldDB" id="A0A2V3J4V1"/>
<comment type="subcellular location">
    <subcellularLocation>
        <location evidence="1 9">Nucleus</location>
        <location evidence="1 9">Nuclear pore complex</location>
    </subcellularLocation>
</comment>
<evidence type="ECO:0000256" key="2">
    <source>
        <dbReference type="ARBA" id="ARBA00005573"/>
    </source>
</evidence>
<keyword evidence="4 9" id="KW-0509">mRNA transport</keyword>
<protein>
    <recommendedName>
        <fullName evidence="9">Nuclear pore complex protein Nup85</fullName>
    </recommendedName>
</protein>
<keyword evidence="8 9" id="KW-0539">Nucleus</keyword>
<evidence type="ECO:0000256" key="6">
    <source>
        <dbReference type="ARBA" id="ARBA00023010"/>
    </source>
</evidence>
<keyword evidence="11" id="KW-1185">Reference proteome</keyword>
<evidence type="ECO:0000256" key="4">
    <source>
        <dbReference type="ARBA" id="ARBA00022816"/>
    </source>
</evidence>
<keyword evidence="9" id="KW-0472">Membrane</keyword>
<reference evidence="10 11" key="1">
    <citation type="journal article" date="2018" name="Mol. Biol. Evol.">
        <title>Analysis of the draft genome of the red seaweed Gracilariopsis chorda provides insights into genome size evolution in Rhodophyta.</title>
        <authorList>
            <person name="Lee J."/>
            <person name="Yang E.C."/>
            <person name="Graf L."/>
            <person name="Yang J.H."/>
            <person name="Qiu H."/>
            <person name="Zel Zion U."/>
            <person name="Chan C.X."/>
            <person name="Stephens T.G."/>
            <person name="Weber A.P.M."/>
            <person name="Boo G.H."/>
            <person name="Boo S.M."/>
            <person name="Kim K.M."/>
            <person name="Shin Y."/>
            <person name="Jung M."/>
            <person name="Lee S.J."/>
            <person name="Yim H.S."/>
            <person name="Lee J.H."/>
            <person name="Bhattacharya D."/>
            <person name="Yoon H.S."/>
        </authorList>
    </citation>
    <scope>NUCLEOTIDE SEQUENCE [LARGE SCALE GENOMIC DNA]</scope>
    <source>
        <strain evidence="10 11">SKKU-2015</strain>
        <tissue evidence="10">Whole body</tissue>
    </source>
</reference>
<comment type="subunit">
    <text evidence="9">Component of the nuclear pore complex (NPC).</text>
</comment>
<evidence type="ECO:0000256" key="8">
    <source>
        <dbReference type="ARBA" id="ARBA00023242"/>
    </source>
</evidence>
<sequence length="684" mass="75511">MSPVPFASAQCLAKPSISSGQQNENIMLDLEGRTHQRLSRPFVELFRAAHHMLTACNQPTAEEQSLRYRSLILDCKHALNELQDDSDRDMASLVDQALKVWHFIEIVYVRDRTQSEDHISVDLAEWFAGSFPEQLPTTDGLSDSASLSDSELWDFIAKCVVTGNLPTAHQIALSRMKINGESGSKWGDNSVDLNANQLDAGLSTQSLFAHFDSLLAMIPSNTVHARRDRSWSRWQSLCRTWATSEELALEDNARRVFLILSGDSNAIADICATWEEMLIACSVYLPDESGIENSLHSGLQTVMTASAEASIMKDAPKGGAGLALAEASMGNCLNAVTAMEISLPSMWFSAHLGELLVRIGQMPDRKPDTELNGPPFGTKEGLFIKFAEELEQYPGLWRLAADYYMACPTLGDGRLAGLLTRIKADEASGMMAEKVLHLCYKRKLSKTARRIQLKLGSHCLEFNNLGGAISWYSAAGALREAQKVVDLALQAAEREGPDSNGALLLSNVVNAINKFANEEIRQAFDYLDVYKDMQDQLNALAGITAQQQKDQLPREALGGAIFPAIESFSNATNSLLVGGRLPRRYWCVVVFEAVRVLEEFPEARQFFARSTLLNLINAVELCTGPHRCGALVQGLRNRLKWEKSAGVMDVSELSDGTHFESLEDTVSYCRRVLSEVVARTINQL</sequence>
<evidence type="ECO:0000256" key="1">
    <source>
        <dbReference type="ARBA" id="ARBA00004567"/>
    </source>
</evidence>
<dbReference type="OrthoDB" id="17644at2759"/>
<dbReference type="PANTHER" id="PTHR13373:SF21">
    <property type="entry name" value="NUCLEAR PORE COMPLEX PROTEIN NUP85"/>
    <property type="match status" value="1"/>
</dbReference>
<dbReference type="GO" id="GO:0045893">
    <property type="term" value="P:positive regulation of DNA-templated transcription"/>
    <property type="evidence" value="ECO:0007669"/>
    <property type="project" value="TreeGrafter"/>
</dbReference>
<dbReference type="GO" id="GO:0017056">
    <property type="term" value="F:structural constituent of nuclear pore"/>
    <property type="evidence" value="ECO:0007669"/>
    <property type="project" value="TreeGrafter"/>
</dbReference>
<keyword evidence="7 9" id="KW-0906">Nuclear pore complex</keyword>
<dbReference type="EMBL" id="NBIV01000005">
    <property type="protein sequence ID" value="PXF49419.1"/>
    <property type="molecule type" value="Genomic_DNA"/>
</dbReference>
<keyword evidence="5 9" id="KW-0653">Protein transport</keyword>
<dbReference type="GO" id="GO:0031965">
    <property type="term" value="C:nuclear membrane"/>
    <property type="evidence" value="ECO:0007669"/>
    <property type="project" value="UniProtKB-UniRule"/>
</dbReference>
<comment type="caution">
    <text evidence="10">The sequence shown here is derived from an EMBL/GenBank/DDBJ whole genome shotgun (WGS) entry which is preliminary data.</text>
</comment>
<dbReference type="PANTHER" id="PTHR13373">
    <property type="entry name" value="FROUNT PROTEIN-RELATED"/>
    <property type="match status" value="1"/>
</dbReference>
<accession>A0A2V3J4V1</accession>
<dbReference type="Proteomes" id="UP000247409">
    <property type="component" value="Unassembled WGS sequence"/>
</dbReference>
<dbReference type="Pfam" id="PF07575">
    <property type="entry name" value="Nucleopor_Nup85"/>
    <property type="match status" value="1"/>
</dbReference>
<proteinExistence type="inferred from homology"/>
<dbReference type="GO" id="GO:0006606">
    <property type="term" value="P:protein import into nucleus"/>
    <property type="evidence" value="ECO:0007669"/>
    <property type="project" value="TreeGrafter"/>
</dbReference>
<evidence type="ECO:0000256" key="5">
    <source>
        <dbReference type="ARBA" id="ARBA00022927"/>
    </source>
</evidence>
<organism evidence="10 11">
    <name type="scientific">Gracilariopsis chorda</name>
    <dbReference type="NCBI Taxonomy" id="448386"/>
    <lineage>
        <taxon>Eukaryota</taxon>
        <taxon>Rhodophyta</taxon>
        <taxon>Florideophyceae</taxon>
        <taxon>Rhodymeniophycidae</taxon>
        <taxon>Gracilariales</taxon>
        <taxon>Gracilariaceae</taxon>
        <taxon>Gracilariopsis</taxon>
    </lineage>
</organism>
<dbReference type="GO" id="GO:0031080">
    <property type="term" value="C:nuclear pore outer ring"/>
    <property type="evidence" value="ECO:0007669"/>
    <property type="project" value="TreeGrafter"/>
</dbReference>
<name>A0A2V3J4V1_9FLOR</name>
<comment type="similarity">
    <text evidence="2 9">Belongs to the nucleoporin Nup85 family.</text>
</comment>
<keyword evidence="3 9" id="KW-0813">Transport</keyword>
<dbReference type="STRING" id="448386.A0A2V3J4V1"/>
<evidence type="ECO:0000313" key="11">
    <source>
        <dbReference type="Proteomes" id="UP000247409"/>
    </source>
</evidence>
<evidence type="ECO:0000256" key="3">
    <source>
        <dbReference type="ARBA" id="ARBA00022448"/>
    </source>
</evidence>
<dbReference type="InterPro" id="IPR011502">
    <property type="entry name" value="Nucleoporin_Nup85"/>
</dbReference>
<evidence type="ECO:0000256" key="7">
    <source>
        <dbReference type="ARBA" id="ARBA00023132"/>
    </source>
</evidence>
<dbReference type="GO" id="GO:0006406">
    <property type="term" value="P:mRNA export from nucleus"/>
    <property type="evidence" value="ECO:0007669"/>
    <property type="project" value="TreeGrafter"/>
</dbReference>
<evidence type="ECO:0000256" key="9">
    <source>
        <dbReference type="RuleBase" id="RU365073"/>
    </source>
</evidence>
<gene>
    <name evidence="10" type="ORF">BWQ96_00735</name>
</gene>